<proteinExistence type="inferred from homology"/>
<gene>
    <name evidence="5" type="ORF">GXM_10024</name>
</gene>
<dbReference type="CDD" id="cd00737">
    <property type="entry name" value="lyz_endolysin_autolysin"/>
    <property type="match status" value="1"/>
</dbReference>
<evidence type="ECO:0000256" key="2">
    <source>
        <dbReference type="ARBA" id="ARBA00022638"/>
    </source>
</evidence>
<dbReference type="KEGG" id="nsh:GXM_10024"/>
<keyword evidence="4" id="KW-0378">Hydrolase</keyword>
<keyword evidence="4" id="KW-0326">Glycosidase</keyword>
<dbReference type="AlphaFoldDB" id="A0A5P8WJK5"/>
<reference evidence="5 6" key="1">
    <citation type="submission" date="2019-10" db="EMBL/GenBank/DDBJ databases">
        <title>Genomic and transcriptomic insights into the perfect genentic adaptation of a filamentous nitrogen-fixing cyanobacterium to rice fields.</title>
        <authorList>
            <person name="Chen Z."/>
        </authorList>
    </citation>
    <scope>NUCLEOTIDE SEQUENCE [LARGE SCALE GENOMIC DNA]</scope>
    <source>
        <strain evidence="5">CCNUC1</strain>
    </source>
</reference>
<dbReference type="InterPro" id="IPR023347">
    <property type="entry name" value="Lysozyme_dom_sf"/>
</dbReference>
<dbReference type="GO" id="GO:0031640">
    <property type="term" value="P:killing of cells of another organism"/>
    <property type="evidence" value="ECO:0007669"/>
    <property type="project" value="UniProtKB-KW"/>
</dbReference>
<evidence type="ECO:0000313" key="6">
    <source>
        <dbReference type="Proteomes" id="UP000326678"/>
    </source>
</evidence>
<keyword evidence="6" id="KW-1185">Reference proteome</keyword>
<sequence>MKLQDILKLDKSLEFDYLRQDQELAKQVQIRLIDLKLLSGVADGLYGPRTKASLENFARAFDLLDILNAEFAVKLIEVKEVPNLSVQISAKLPQCGIELIKYFESCFLDAYPDPYTKCEPITIGWGSTKKRDGSPWYLGESISQEEALELLIYQLENNYLPDLEKIPCWHQLNTNQQGALLSFGYNLGSKFFGAPGFNSITRVLESRNWSEIKETFIKYRNPGTNVEEGLLARRQAEAELFLTPVA</sequence>
<dbReference type="GO" id="GO:0016998">
    <property type="term" value="P:cell wall macromolecule catabolic process"/>
    <property type="evidence" value="ECO:0007669"/>
    <property type="project" value="InterPro"/>
</dbReference>
<dbReference type="PANTHER" id="PTHR38107">
    <property type="match status" value="1"/>
</dbReference>
<protein>
    <recommendedName>
        <fullName evidence="4">Lysozyme</fullName>
        <ecNumber evidence="4">3.2.1.17</ecNumber>
    </recommendedName>
</protein>
<dbReference type="Pfam" id="PF00959">
    <property type="entry name" value="Phage_lysozyme"/>
    <property type="match status" value="1"/>
</dbReference>
<dbReference type="InterPro" id="IPR033907">
    <property type="entry name" value="Endolysin_autolysin"/>
</dbReference>
<dbReference type="InterPro" id="IPR023346">
    <property type="entry name" value="Lysozyme-like_dom_sf"/>
</dbReference>
<dbReference type="Proteomes" id="UP000326678">
    <property type="component" value="Chromosome pGXM03"/>
</dbReference>
<dbReference type="SUPFAM" id="SSF53955">
    <property type="entry name" value="Lysozyme-like"/>
    <property type="match status" value="1"/>
</dbReference>
<dbReference type="Gene3D" id="1.10.530.40">
    <property type="match status" value="1"/>
</dbReference>
<name>A0A5P8WJK5_9NOSO</name>
<dbReference type="GO" id="GO:0042742">
    <property type="term" value="P:defense response to bacterium"/>
    <property type="evidence" value="ECO:0007669"/>
    <property type="project" value="UniProtKB-KW"/>
</dbReference>
<evidence type="ECO:0000256" key="1">
    <source>
        <dbReference type="ARBA" id="ARBA00022529"/>
    </source>
</evidence>
<keyword evidence="3" id="KW-1035">Host cytoplasm</keyword>
<dbReference type="PANTHER" id="PTHR38107:SF3">
    <property type="entry name" value="LYSOZYME RRRD-RELATED"/>
    <property type="match status" value="1"/>
</dbReference>
<dbReference type="EMBL" id="CP045230">
    <property type="protein sequence ID" value="QFS52760.1"/>
    <property type="molecule type" value="Genomic_DNA"/>
</dbReference>
<comment type="similarity">
    <text evidence="4">Belongs to the glycosyl hydrolase 24 family.</text>
</comment>
<evidence type="ECO:0000256" key="4">
    <source>
        <dbReference type="RuleBase" id="RU003788"/>
    </source>
</evidence>
<evidence type="ECO:0000313" key="5">
    <source>
        <dbReference type="EMBL" id="QFS52760.1"/>
    </source>
</evidence>
<comment type="catalytic activity">
    <reaction evidence="4">
        <text>Hydrolysis of (1-&gt;4)-beta-linkages between N-acetylmuramic acid and N-acetyl-D-glucosamine residues in a peptidoglycan and between N-acetyl-D-glucosamine residues in chitodextrins.</text>
        <dbReference type="EC" id="3.2.1.17"/>
    </reaction>
</comment>
<dbReference type="GO" id="GO:0003796">
    <property type="term" value="F:lysozyme activity"/>
    <property type="evidence" value="ECO:0007669"/>
    <property type="project" value="UniProtKB-EC"/>
</dbReference>
<organism evidence="5 6">
    <name type="scientific">Nostoc sphaeroides CCNUC1</name>
    <dbReference type="NCBI Taxonomy" id="2653204"/>
    <lineage>
        <taxon>Bacteria</taxon>
        <taxon>Bacillati</taxon>
        <taxon>Cyanobacteriota</taxon>
        <taxon>Cyanophyceae</taxon>
        <taxon>Nostocales</taxon>
        <taxon>Nostocaceae</taxon>
        <taxon>Nostoc</taxon>
    </lineage>
</organism>
<accession>A0A5P8WJK5</accession>
<dbReference type="EC" id="3.2.1.17" evidence="4"/>
<evidence type="ECO:0000256" key="3">
    <source>
        <dbReference type="ARBA" id="ARBA00023200"/>
    </source>
</evidence>
<dbReference type="GO" id="GO:0009253">
    <property type="term" value="P:peptidoglycan catabolic process"/>
    <property type="evidence" value="ECO:0007669"/>
    <property type="project" value="InterPro"/>
</dbReference>
<dbReference type="RefSeq" id="WP_152592895.1">
    <property type="nucleotide sequence ID" value="NZ_CP045230.1"/>
</dbReference>
<keyword evidence="1 4" id="KW-0929">Antimicrobial</keyword>
<dbReference type="InterPro" id="IPR002196">
    <property type="entry name" value="Glyco_hydro_24"/>
</dbReference>
<keyword evidence="2 4" id="KW-0081">Bacteriolytic enzyme</keyword>
<dbReference type="InterPro" id="IPR051018">
    <property type="entry name" value="Bacteriophage_GH24"/>
</dbReference>